<evidence type="ECO:0000313" key="3">
    <source>
        <dbReference type="Proteomes" id="UP000030066"/>
    </source>
</evidence>
<dbReference type="Pfam" id="PF00550">
    <property type="entry name" value="PP-binding"/>
    <property type="match status" value="1"/>
</dbReference>
<evidence type="ECO:0000259" key="1">
    <source>
        <dbReference type="PROSITE" id="PS50075"/>
    </source>
</evidence>
<sequence>MSTQNIISLINKVAKVNNLRIQVSEADLDKGLRELGLDSLTVVSIVVGVENELKIRIADEALGQIKTLRELIYELEHANA</sequence>
<evidence type="ECO:0000313" key="2">
    <source>
        <dbReference type="EMBL" id="AIV03547.1"/>
    </source>
</evidence>
<dbReference type="HOGENOM" id="CLU_108696_15_0_14"/>
<reference evidence="2 3" key="1">
    <citation type="journal article" date="2014" name="PLoS ONE">
        <title>An emerging Mycoplasma associated with trichomoniasis, vaginal infection and disease.</title>
        <authorList>
            <consortium name="Vaginal Microbiome Consortium"/>
            <person name="Fettweis J.M."/>
            <person name="Serrano M.G."/>
            <person name="Huang B."/>
            <person name="Brooks J.P."/>
            <person name="Glascock A.L."/>
            <person name="Sheth N.U."/>
            <person name="Strauss J.F.III."/>
            <person name="Jefferson K.K."/>
            <person name="Buck G.A."/>
        </authorList>
    </citation>
    <scope>NUCLEOTIDE SEQUENCE [LARGE SCALE GENOMIC DNA]</scope>
    <source>
        <strain evidence="2 3">VCU_M1</strain>
    </source>
</reference>
<dbReference type="EMBL" id="CP007711">
    <property type="protein sequence ID" value="AIV03547.1"/>
    <property type="molecule type" value="Genomic_DNA"/>
</dbReference>
<dbReference type="SUPFAM" id="SSF47336">
    <property type="entry name" value="ACP-like"/>
    <property type="match status" value="1"/>
</dbReference>
<proteinExistence type="predicted"/>
<dbReference type="eggNOG" id="COG0236">
    <property type="taxonomic scope" value="Bacteria"/>
</dbReference>
<keyword evidence="3" id="KW-1185">Reference proteome</keyword>
<dbReference type="KEGG" id="mgj:MGM1_1600"/>
<gene>
    <name evidence="2" type="ORF">MGM1_1600</name>
</gene>
<name>A0A097SSH1_9BACT</name>
<dbReference type="AlphaFoldDB" id="A0A097SSH1"/>
<dbReference type="InterPro" id="IPR009081">
    <property type="entry name" value="PP-bd_ACP"/>
</dbReference>
<protein>
    <submittedName>
        <fullName evidence="2">Acyl carrier protein</fullName>
    </submittedName>
</protein>
<dbReference type="Proteomes" id="UP000030066">
    <property type="component" value="Chromosome"/>
</dbReference>
<dbReference type="PROSITE" id="PS50075">
    <property type="entry name" value="CARRIER"/>
    <property type="match status" value="1"/>
</dbReference>
<dbReference type="STRING" id="1318617.MGM1_1600"/>
<feature type="domain" description="Carrier" evidence="1">
    <location>
        <begin position="1"/>
        <end position="79"/>
    </location>
</feature>
<accession>A0A097SSH1</accession>
<dbReference type="InterPro" id="IPR036736">
    <property type="entry name" value="ACP-like_sf"/>
</dbReference>
<organism evidence="2 3">
    <name type="scientific">Candidatus Malacoplasma girerdii</name>
    <dbReference type="NCBI Taxonomy" id="1318617"/>
    <lineage>
        <taxon>Bacteria</taxon>
        <taxon>Bacillati</taxon>
        <taxon>Mycoplasmatota</taxon>
        <taxon>Mycoplasmoidales</taxon>
        <taxon>Mycoplasmoidaceae</taxon>
        <taxon>Malacoplasma</taxon>
    </lineage>
</organism>
<dbReference type="Gene3D" id="1.10.1200.10">
    <property type="entry name" value="ACP-like"/>
    <property type="match status" value="1"/>
</dbReference>